<dbReference type="InterPro" id="IPR014752">
    <property type="entry name" value="Arrestin-like_C"/>
</dbReference>
<dbReference type="AlphaFoldDB" id="A0A158PH68"/>
<name>A0A158PH68_ANGCS</name>
<dbReference type="PANTHER" id="PTHR11188">
    <property type="entry name" value="ARRESTIN DOMAIN CONTAINING PROTEIN"/>
    <property type="match status" value="1"/>
</dbReference>
<feature type="domain" description="Arrestin-like N-terminal" evidence="2">
    <location>
        <begin position="34"/>
        <end position="166"/>
    </location>
</feature>
<dbReference type="Gene3D" id="2.60.40.640">
    <property type="match status" value="2"/>
</dbReference>
<dbReference type="PANTHER" id="PTHR11188:SF173">
    <property type="entry name" value="PROTEIN TTM-2"/>
    <property type="match status" value="1"/>
</dbReference>
<organism evidence="5">
    <name type="scientific">Angiostrongylus costaricensis</name>
    <name type="common">Nematode worm</name>
    <dbReference type="NCBI Taxonomy" id="334426"/>
    <lineage>
        <taxon>Eukaryota</taxon>
        <taxon>Metazoa</taxon>
        <taxon>Ecdysozoa</taxon>
        <taxon>Nematoda</taxon>
        <taxon>Chromadorea</taxon>
        <taxon>Rhabditida</taxon>
        <taxon>Rhabditina</taxon>
        <taxon>Rhabditomorpha</taxon>
        <taxon>Strongyloidea</taxon>
        <taxon>Metastrongylidae</taxon>
        <taxon>Angiostrongylus</taxon>
    </lineage>
</organism>
<dbReference type="InterPro" id="IPR014756">
    <property type="entry name" value="Ig_E-set"/>
</dbReference>
<dbReference type="EMBL" id="UYYA01003917">
    <property type="protein sequence ID" value="VDM57655.1"/>
    <property type="molecule type" value="Genomic_DNA"/>
</dbReference>
<evidence type="ECO:0000313" key="3">
    <source>
        <dbReference type="EMBL" id="VDM57655.1"/>
    </source>
</evidence>
<dbReference type="GO" id="GO:0015031">
    <property type="term" value="P:protein transport"/>
    <property type="evidence" value="ECO:0007669"/>
    <property type="project" value="TreeGrafter"/>
</dbReference>
<evidence type="ECO:0000256" key="1">
    <source>
        <dbReference type="ARBA" id="ARBA00005298"/>
    </source>
</evidence>
<evidence type="ECO:0000313" key="5">
    <source>
        <dbReference type="WBParaSite" id="ACOC_0000606901-mRNA-1"/>
    </source>
</evidence>
<dbReference type="STRING" id="334426.A0A158PH68"/>
<dbReference type="InterPro" id="IPR011021">
    <property type="entry name" value="Arrestin-like_N"/>
</dbReference>
<evidence type="ECO:0000259" key="2">
    <source>
        <dbReference type="Pfam" id="PF00339"/>
    </source>
</evidence>
<evidence type="ECO:0000313" key="4">
    <source>
        <dbReference type="Proteomes" id="UP000267027"/>
    </source>
</evidence>
<dbReference type="OMA" id="ELWHYST"/>
<reference evidence="3 4" key="2">
    <citation type="submission" date="2018-11" db="EMBL/GenBank/DDBJ databases">
        <authorList>
            <consortium name="Pathogen Informatics"/>
        </authorList>
    </citation>
    <scope>NUCLEOTIDE SEQUENCE [LARGE SCALE GENOMIC DNA]</scope>
    <source>
        <strain evidence="3 4">Costa Rica</strain>
    </source>
</reference>
<dbReference type="Pfam" id="PF00339">
    <property type="entry name" value="Arrestin_N"/>
    <property type="match status" value="1"/>
</dbReference>
<accession>A0A158PH68</accession>
<dbReference type="GO" id="GO:0005737">
    <property type="term" value="C:cytoplasm"/>
    <property type="evidence" value="ECO:0007669"/>
    <property type="project" value="TreeGrafter"/>
</dbReference>
<dbReference type="InterPro" id="IPR050357">
    <property type="entry name" value="Arrestin_domain-protein"/>
</dbReference>
<keyword evidence="4" id="KW-1185">Reference proteome</keyword>
<comment type="similarity">
    <text evidence="1">Belongs to the arrestin family.</text>
</comment>
<reference evidence="5" key="1">
    <citation type="submission" date="2016-04" db="UniProtKB">
        <authorList>
            <consortium name="WormBaseParasite"/>
        </authorList>
    </citation>
    <scope>IDENTIFICATION</scope>
</reference>
<protein>
    <submittedName>
        <fullName evidence="5">Arrestin_N domain-containing protein</fullName>
    </submittedName>
</protein>
<gene>
    <name evidence="3" type="ORF">ACOC_LOCUS6070</name>
</gene>
<proteinExistence type="inferred from homology"/>
<dbReference type="SUPFAM" id="SSF81296">
    <property type="entry name" value="E set domains"/>
    <property type="match status" value="1"/>
</dbReference>
<dbReference type="OrthoDB" id="2333384at2759"/>
<dbReference type="Proteomes" id="UP000267027">
    <property type="component" value="Unassembled WGS sequence"/>
</dbReference>
<sequence length="362" mass="40997">MENVRVEVNTDRAVHIPGQTVKTELLLNGNDIDLQGSVYIITSKPLAVDNIKARLYGDCVVEFTTKEFYIYANRRVLVDQEEELWHYSTLQDMLDMAELDHNANHCNKGRLMGRFEFRFEFKLPYDLATSFSCSESPVVVKYSVTVTLNVQRVAVVQYESPLTVVVPQMQSLSNQKMVYSKWYSLSRGETLFIECILDQAILSPVSKLQSTITIANRIFIWKRSIKYVYVNIVRIIEAVGYLQGERSISATNTVLINTTGVGLPSSKRKIRSGETYRFRPSFHVPALPPNTELSGLMRTSYMLKISVGKAHNHVVATLNVPIIISTNVSDVLPMAPTQREDMLIDLNPPTAMTNALADFFDW</sequence>
<dbReference type="WBParaSite" id="ACOC_0000606901-mRNA-1">
    <property type="protein sequence ID" value="ACOC_0000606901-mRNA-1"/>
    <property type="gene ID" value="ACOC_0000606901"/>
</dbReference>